<feature type="compositionally biased region" description="Basic residues" evidence="1">
    <location>
        <begin position="92"/>
        <end position="107"/>
    </location>
</feature>
<dbReference type="AlphaFoldDB" id="A0A8T0WYP6"/>
<feature type="region of interest" description="Disordered" evidence="1">
    <location>
        <begin position="1"/>
        <end position="126"/>
    </location>
</feature>
<dbReference type="Proteomes" id="UP000823388">
    <property type="component" value="Chromosome 1N"/>
</dbReference>
<organism evidence="2 3">
    <name type="scientific">Panicum virgatum</name>
    <name type="common">Blackwell switchgrass</name>
    <dbReference type="NCBI Taxonomy" id="38727"/>
    <lineage>
        <taxon>Eukaryota</taxon>
        <taxon>Viridiplantae</taxon>
        <taxon>Streptophyta</taxon>
        <taxon>Embryophyta</taxon>
        <taxon>Tracheophyta</taxon>
        <taxon>Spermatophyta</taxon>
        <taxon>Magnoliopsida</taxon>
        <taxon>Liliopsida</taxon>
        <taxon>Poales</taxon>
        <taxon>Poaceae</taxon>
        <taxon>PACMAD clade</taxon>
        <taxon>Panicoideae</taxon>
        <taxon>Panicodae</taxon>
        <taxon>Paniceae</taxon>
        <taxon>Panicinae</taxon>
        <taxon>Panicum</taxon>
        <taxon>Panicum sect. Hiantes</taxon>
    </lineage>
</organism>
<dbReference type="EMBL" id="CM029038">
    <property type="protein sequence ID" value="KAG2651537.1"/>
    <property type="molecule type" value="Genomic_DNA"/>
</dbReference>
<comment type="caution">
    <text evidence="2">The sequence shown here is derived from an EMBL/GenBank/DDBJ whole genome shotgun (WGS) entry which is preliminary data.</text>
</comment>
<gene>
    <name evidence="2" type="ORF">PVAP13_1NG288019</name>
</gene>
<evidence type="ECO:0000313" key="3">
    <source>
        <dbReference type="Proteomes" id="UP000823388"/>
    </source>
</evidence>
<name>A0A8T0WYP6_PANVG</name>
<reference evidence="2" key="1">
    <citation type="submission" date="2020-05" db="EMBL/GenBank/DDBJ databases">
        <title>WGS assembly of Panicum virgatum.</title>
        <authorList>
            <person name="Lovell J.T."/>
            <person name="Jenkins J."/>
            <person name="Shu S."/>
            <person name="Juenger T.E."/>
            <person name="Schmutz J."/>
        </authorList>
    </citation>
    <scope>NUCLEOTIDE SEQUENCE</scope>
    <source>
        <strain evidence="2">AP13</strain>
    </source>
</reference>
<protein>
    <submittedName>
        <fullName evidence="2">Uncharacterized protein</fullName>
    </submittedName>
</protein>
<keyword evidence="3" id="KW-1185">Reference proteome</keyword>
<feature type="compositionally biased region" description="Pro residues" evidence="1">
    <location>
        <begin position="8"/>
        <end position="18"/>
    </location>
</feature>
<proteinExistence type="predicted"/>
<evidence type="ECO:0000256" key="1">
    <source>
        <dbReference type="SAM" id="MobiDB-lite"/>
    </source>
</evidence>
<evidence type="ECO:0000313" key="2">
    <source>
        <dbReference type="EMBL" id="KAG2651537.1"/>
    </source>
</evidence>
<feature type="compositionally biased region" description="Basic and acidic residues" evidence="1">
    <location>
        <begin position="33"/>
        <end position="46"/>
    </location>
</feature>
<sequence length="126" mass="13333">MPARAPLLLPPPPRPITPRPRALQNPRIPAAGGREHGHKSQSEFREQTGTAPQPLPTEKKNRDTNLGDPRGGGRMPAERRPSAAAPVGLRRLAGRGRRPRRRGRGRRGSAVVSSTALGRGAGDGGG</sequence>
<accession>A0A8T0WYP6</accession>